<dbReference type="PANTHER" id="PTHR46008:SF2">
    <property type="entry name" value="LEAF RUST 10 DISEASE-RESISTANCE LOCUS RECEPTOR-LIKE PROTEIN KINASE-LIKE 1.4"/>
    <property type="match status" value="1"/>
</dbReference>
<dbReference type="InterPro" id="IPR017441">
    <property type="entry name" value="Protein_kinase_ATP_BS"/>
</dbReference>
<evidence type="ECO:0000256" key="13">
    <source>
        <dbReference type="PROSITE-ProRule" id="PRU10141"/>
    </source>
</evidence>
<feature type="binding site" evidence="13">
    <location>
        <position position="413"/>
    </location>
    <ligand>
        <name>ATP</name>
        <dbReference type="ChEBI" id="CHEBI:30616"/>
    </ligand>
</feature>
<dbReference type="SUPFAM" id="SSF56112">
    <property type="entry name" value="Protein kinase-like (PK-like)"/>
    <property type="match status" value="1"/>
</dbReference>
<comment type="catalytic activity">
    <reaction evidence="12">
        <text>L-seryl-[protein] + ATP = O-phospho-L-seryl-[protein] + ADP + H(+)</text>
        <dbReference type="Rhea" id="RHEA:17989"/>
        <dbReference type="Rhea" id="RHEA-COMP:9863"/>
        <dbReference type="Rhea" id="RHEA-COMP:11604"/>
        <dbReference type="ChEBI" id="CHEBI:15378"/>
        <dbReference type="ChEBI" id="CHEBI:29999"/>
        <dbReference type="ChEBI" id="CHEBI:30616"/>
        <dbReference type="ChEBI" id="CHEBI:83421"/>
        <dbReference type="ChEBI" id="CHEBI:456216"/>
        <dbReference type="EC" id="2.7.11.1"/>
    </reaction>
</comment>
<dbReference type="EC" id="2.7.11.1" evidence="2"/>
<proteinExistence type="predicted"/>
<dbReference type="Gene3D" id="1.10.510.10">
    <property type="entry name" value="Transferase(Phosphotransferase) domain 1"/>
    <property type="match status" value="1"/>
</dbReference>
<evidence type="ECO:0000256" key="12">
    <source>
        <dbReference type="ARBA" id="ARBA00048679"/>
    </source>
</evidence>
<name>A0AA39VWI9_ACESA</name>
<comment type="catalytic activity">
    <reaction evidence="11">
        <text>L-threonyl-[protein] + ATP = O-phospho-L-threonyl-[protein] + ADP + H(+)</text>
        <dbReference type="Rhea" id="RHEA:46608"/>
        <dbReference type="Rhea" id="RHEA-COMP:11060"/>
        <dbReference type="Rhea" id="RHEA-COMP:11605"/>
        <dbReference type="ChEBI" id="CHEBI:15378"/>
        <dbReference type="ChEBI" id="CHEBI:30013"/>
        <dbReference type="ChEBI" id="CHEBI:30616"/>
        <dbReference type="ChEBI" id="CHEBI:61977"/>
        <dbReference type="ChEBI" id="CHEBI:456216"/>
        <dbReference type="EC" id="2.7.11.1"/>
    </reaction>
</comment>
<evidence type="ECO:0000256" key="8">
    <source>
        <dbReference type="ARBA" id="ARBA00022989"/>
    </source>
</evidence>
<dbReference type="EMBL" id="JAUESC010000003">
    <property type="protein sequence ID" value="KAK0601314.1"/>
    <property type="molecule type" value="Genomic_DNA"/>
</dbReference>
<feature type="transmembrane region" description="Helical" evidence="14">
    <location>
        <begin position="321"/>
        <end position="345"/>
    </location>
</feature>
<dbReference type="InterPro" id="IPR032872">
    <property type="entry name" value="WAK_assoc_C"/>
</dbReference>
<evidence type="ECO:0000256" key="2">
    <source>
        <dbReference type="ARBA" id="ARBA00012513"/>
    </source>
</evidence>
<feature type="domain" description="Protein kinase" evidence="15">
    <location>
        <begin position="385"/>
        <end position="688"/>
    </location>
</feature>
<dbReference type="InterPro" id="IPR000719">
    <property type="entry name" value="Prot_kinase_dom"/>
</dbReference>
<dbReference type="GO" id="GO:0030247">
    <property type="term" value="F:polysaccharide binding"/>
    <property type="evidence" value="ECO:0007669"/>
    <property type="project" value="InterPro"/>
</dbReference>
<dbReference type="GO" id="GO:0005524">
    <property type="term" value="F:ATP binding"/>
    <property type="evidence" value="ECO:0007669"/>
    <property type="project" value="UniProtKB-UniRule"/>
</dbReference>
<evidence type="ECO:0000256" key="1">
    <source>
        <dbReference type="ARBA" id="ARBA00004167"/>
    </source>
</evidence>
<dbReference type="InterPro" id="IPR025287">
    <property type="entry name" value="WAK_GUB"/>
</dbReference>
<dbReference type="GO" id="GO:0016020">
    <property type="term" value="C:membrane"/>
    <property type="evidence" value="ECO:0007669"/>
    <property type="project" value="UniProtKB-SubCell"/>
</dbReference>
<dbReference type="PROSITE" id="PS00107">
    <property type="entry name" value="PROTEIN_KINASE_ATP"/>
    <property type="match status" value="1"/>
</dbReference>
<keyword evidence="4 14" id="KW-0812">Transmembrane</keyword>
<evidence type="ECO:0000256" key="14">
    <source>
        <dbReference type="SAM" id="Phobius"/>
    </source>
</evidence>
<dbReference type="PANTHER" id="PTHR46008">
    <property type="entry name" value="LEAF RUST 10 DISEASE-RESISTANCE LOCUS RECEPTOR-LIKE PROTEIN KINASE-LIKE 1.4"/>
    <property type="match status" value="1"/>
</dbReference>
<dbReference type="GO" id="GO:0004674">
    <property type="term" value="F:protein serine/threonine kinase activity"/>
    <property type="evidence" value="ECO:0007669"/>
    <property type="project" value="UniProtKB-KW"/>
</dbReference>
<keyword evidence="17" id="KW-1185">Reference proteome</keyword>
<evidence type="ECO:0000256" key="3">
    <source>
        <dbReference type="ARBA" id="ARBA00022679"/>
    </source>
</evidence>
<evidence type="ECO:0000256" key="9">
    <source>
        <dbReference type="ARBA" id="ARBA00023136"/>
    </source>
</evidence>
<dbReference type="Pfam" id="PF07714">
    <property type="entry name" value="PK_Tyr_Ser-Thr"/>
    <property type="match status" value="1"/>
</dbReference>
<evidence type="ECO:0000259" key="15">
    <source>
        <dbReference type="PROSITE" id="PS50011"/>
    </source>
</evidence>
<organism evidence="16 17">
    <name type="scientific">Acer saccharum</name>
    <name type="common">Sugar maple</name>
    <dbReference type="NCBI Taxonomy" id="4024"/>
    <lineage>
        <taxon>Eukaryota</taxon>
        <taxon>Viridiplantae</taxon>
        <taxon>Streptophyta</taxon>
        <taxon>Embryophyta</taxon>
        <taxon>Tracheophyta</taxon>
        <taxon>Spermatophyta</taxon>
        <taxon>Magnoliopsida</taxon>
        <taxon>eudicotyledons</taxon>
        <taxon>Gunneridae</taxon>
        <taxon>Pentapetalae</taxon>
        <taxon>rosids</taxon>
        <taxon>malvids</taxon>
        <taxon>Sapindales</taxon>
        <taxon>Sapindaceae</taxon>
        <taxon>Hippocastanoideae</taxon>
        <taxon>Acereae</taxon>
        <taxon>Acer</taxon>
    </lineage>
</organism>
<comment type="caution">
    <text evidence="16">The sequence shown here is derived from an EMBL/GenBank/DDBJ whole genome shotgun (WGS) entry which is preliminary data.</text>
</comment>
<keyword evidence="8 14" id="KW-1133">Transmembrane helix</keyword>
<keyword evidence="6 13" id="KW-0547">Nucleotide-binding</keyword>
<dbReference type="InterPro" id="IPR001245">
    <property type="entry name" value="Ser-Thr/Tyr_kinase_cat_dom"/>
</dbReference>
<reference evidence="16" key="2">
    <citation type="submission" date="2023-06" db="EMBL/GenBank/DDBJ databases">
        <authorList>
            <person name="Swenson N.G."/>
            <person name="Wegrzyn J.L."/>
            <person name="Mcevoy S.L."/>
        </authorList>
    </citation>
    <scope>NUCLEOTIDE SEQUENCE</scope>
    <source>
        <strain evidence="16">NS2018</strain>
        <tissue evidence="16">Leaf</tissue>
    </source>
</reference>
<evidence type="ECO:0000313" key="17">
    <source>
        <dbReference type="Proteomes" id="UP001168877"/>
    </source>
</evidence>
<keyword evidence="10" id="KW-0325">Glycoprotein</keyword>
<dbReference type="Pfam" id="PF14380">
    <property type="entry name" value="WAK_assoc"/>
    <property type="match status" value="2"/>
</dbReference>
<dbReference type="InterPro" id="IPR011009">
    <property type="entry name" value="Kinase-like_dom_sf"/>
</dbReference>
<evidence type="ECO:0000256" key="5">
    <source>
        <dbReference type="ARBA" id="ARBA00022729"/>
    </source>
</evidence>
<evidence type="ECO:0000256" key="7">
    <source>
        <dbReference type="ARBA" id="ARBA00022840"/>
    </source>
</evidence>
<keyword evidence="3" id="KW-0808">Transferase</keyword>
<evidence type="ECO:0000256" key="4">
    <source>
        <dbReference type="ARBA" id="ARBA00022692"/>
    </source>
</evidence>
<dbReference type="FunFam" id="3.30.200.20:FF:000178">
    <property type="entry name" value="serine/threonine-protein kinase PBS1-like"/>
    <property type="match status" value="1"/>
</dbReference>
<evidence type="ECO:0000256" key="6">
    <source>
        <dbReference type="ARBA" id="ARBA00022741"/>
    </source>
</evidence>
<dbReference type="PROSITE" id="PS50011">
    <property type="entry name" value="PROTEIN_KINASE_DOM"/>
    <property type="match status" value="1"/>
</dbReference>
<protein>
    <recommendedName>
        <fullName evidence="2">non-specific serine/threonine protein kinase</fullName>
        <ecNumber evidence="2">2.7.11.1</ecNumber>
    </recommendedName>
</protein>
<keyword evidence="5" id="KW-0732">Signal</keyword>
<comment type="subcellular location">
    <subcellularLocation>
        <location evidence="1">Membrane</location>
        <topology evidence="1">Single-pass membrane protein</topology>
    </subcellularLocation>
</comment>
<keyword evidence="9 14" id="KW-0472">Membrane</keyword>
<evidence type="ECO:0000313" key="16">
    <source>
        <dbReference type="EMBL" id="KAK0601314.1"/>
    </source>
</evidence>
<dbReference type="AlphaFoldDB" id="A0AA39VWI9"/>
<dbReference type="Pfam" id="PF13947">
    <property type="entry name" value="GUB_WAK_bind"/>
    <property type="match status" value="2"/>
</dbReference>
<evidence type="ECO:0000256" key="11">
    <source>
        <dbReference type="ARBA" id="ARBA00047899"/>
    </source>
</evidence>
<reference evidence="16" key="1">
    <citation type="journal article" date="2022" name="Plant J.">
        <title>Strategies of tolerance reflected in two North American maple genomes.</title>
        <authorList>
            <person name="McEvoy S.L."/>
            <person name="Sezen U.U."/>
            <person name="Trouern-Trend A."/>
            <person name="McMahon S.M."/>
            <person name="Schaberg P.G."/>
            <person name="Yang J."/>
            <person name="Wegrzyn J.L."/>
            <person name="Swenson N.G."/>
        </authorList>
    </citation>
    <scope>NUCLEOTIDE SEQUENCE</scope>
    <source>
        <strain evidence="16">NS2018</strain>
    </source>
</reference>
<keyword evidence="7 13" id="KW-0067">ATP-binding</keyword>
<gene>
    <name evidence="16" type="ORF">LWI29_023105</name>
</gene>
<sequence>MSTAGHSTSPMATSAAIPVVIPGAGPTNIFPSTSSSAAVPIGVPSTDPINVLPVTSSSVSPPVCSTHNMVTRSKTESQSNYGVNQIAYEFWSNPTLPSLTNITYEFCRPTICGRKGPVIRFPFRLKTQPVFCGLEGFELSCSSNNNTLLHLPSFNSSTKDFYVQEISYLHSSIAFTDPNETTCPVKTLFSLNFTSFESPFYGWHIDTLNCTEKIEQSSRLLMDRDSTVVGPIGCISDDQKFVYVIDAHTVMYELPPNCSILSRSKWIPGLKNTLKDFLKTGRMGMAWEALDGCHSCEKSGNFCGFNFTNNSTVCVKNKDPLPIFVIMGTSIGGTIFFTLVILLIYKSIKSDKEKEVQQRVEKFLEDYKTHNPTRYTYSDLKKITGKFKHKLGQGGYGSVYKGKLSNGIPVAVKILEHSKANGEDFINEVAIISRIHHFNVVRLLGFCSEGTRRAIIYEFMLNGSLEKIIFSKKQKSDHRLLSWEKLRKIAFGVARGIEDVQARKLQQMQCTTSCGDIKNISYPFRLKGDPAGCGDSQYELSCSPSNKTILEFYSGKYYVKRISYDDRIITVNADVNLANGSCVLPQQSLSSYYISYDKYRMSDYGPFTIANFVRCSSNISDPTYRRLPCLNNGNQSYVYVIYDDHVYVIYDDHYYHKEAADLLESCSFISMVPIPEIHKASADDNPSYETIQKLLQSGFDLQWSVGCKDCRPTNSHSHCDWDQDKCIKDDDGK</sequence>
<dbReference type="Proteomes" id="UP001168877">
    <property type="component" value="Unassembled WGS sequence"/>
</dbReference>
<evidence type="ECO:0000256" key="10">
    <source>
        <dbReference type="ARBA" id="ARBA00023180"/>
    </source>
</evidence>
<accession>A0AA39VWI9</accession>